<reference evidence="1" key="1">
    <citation type="journal article" date="2001" name="Yeast">
        <title>Genome organization of the linear cytoplasmic element pPE1B from Pichia etchellsii.</title>
        <authorList>
            <person name="Klassen R."/>
            <person name="Tontsidou L."/>
            <person name="Larsen M."/>
            <person name="Meinhardt F."/>
        </authorList>
    </citation>
    <scope>NUCLEOTIDE SEQUENCE</scope>
    <source>
        <strain evidence="1">CBS2011</strain>
        <plasmid evidence="1">pPE1B</plasmid>
    </source>
</reference>
<dbReference type="AlphaFoldDB" id="Q9HFH8"/>
<sequence>MEALNDKVILDCQTIISHNMTWEEAKIRYNLNEGNIQRVYIRYLIILYGSKKVKLLLCDK</sequence>
<accession>Q9HFH8</accession>
<name>Q9HFH8_PICET</name>
<geneLocation type="plasmid" evidence="1">
    <name>pPE1B</name>
</geneLocation>
<evidence type="ECO:0000313" key="1">
    <source>
        <dbReference type="EMBL" id="CAC08223.1"/>
    </source>
</evidence>
<keyword evidence="1" id="KW-0614">Plasmid</keyword>
<protein>
    <submittedName>
        <fullName evidence="1">Uncharacterized protein</fullName>
    </submittedName>
</protein>
<proteinExistence type="predicted"/>
<organism evidence="1">
    <name type="scientific">Pichia etchellsii</name>
    <name type="common">Yeast</name>
    <dbReference type="NCBI Taxonomy" id="28550"/>
    <lineage>
        <taxon>Eukaryota</taxon>
        <taxon>Fungi</taxon>
        <taxon>Dikarya</taxon>
        <taxon>Ascomycota</taxon>
        <taxon>Saccharomycotina</taxon>
        <taxon>Pichiomycetes</taxon>
        <taxon>Debaryomycetaceae</taxon>
        <taxon>Schwanniomyces</taxon>
    </lineage>
</organism>
<dbReference type="EMBL" id="AJ278986">
    <property type="protein sequence ID" value="CAC08223.1"/>
    <property type="molecule type" value="Genomic_DNA"/>
</dbReference>